<accession>A0ABQ2PRB9</accession>
<evidence type="ECO:0000256" key="2">
    <source>
        <dbReference type="ARBA" id="ARBA00023015"/>
    </source>
</evidence>
<organism evidence="6 7">
    <name type="scientific">Silvimonas amylolytica</name>
    <dbReference type="NCBI Taxonomy" id="449663"/>
    <lineage>
        <taxon>Bacteria</taxon>
        <taxon>Pseudomonadati</taxon>
        <taxon>Pseudomonadota</taxon>
        <taxon>Betaproteobacteria</taxon>
        <taxon>Neisseriales</taxon>
        <taxon>Chitinibacteraceae</taxon>
        <taxon>Silvimonas</taxon>
    </lineage>
</organism>
<dbReference type="InterPro" id="IPR000847">
    <property type="entry name" value="LysR_HTH_N"/>
</dbReference>
<reference evidence="7" key="1">
    <citation type="journal article" date="2019" name="Int. J. Syst. Evol. Microbiol.">
        <title>The Global Catalogue of Microorganisms (GCM) 10K type strain sequencing project: providing services to taxonomists for standard genome sequencing and annotation.</title>
        <authorList>
            <consortium name="The Broad Institute Genomics Platform"/>
            <consortium name="The Broad Institute Genome Sequencing Center for Infectious Disease"/>
            <person name="Wu L."/>
            <person name="Ma J."/>
        </authorList>
    </citation>
    <scope>NUCLEOTIDE SEQUENCE [LARGE SCALE GENOMIC DNA]</scope>
    <source>
        <strain evidence="7">CGMCC 1.8860</strain>
    </source>
</reference>
<dbReference type="Proteomes" id="UP000621859">
    <property type="component" value="Unassembled WGS sequence"/>
</dbReference>
<dbReference type="RefSeq" id="WP_229679279.1">
    <property type="nucleotide sequence ID" value="NZ_BMLY01000007.1"/>
</dbReference>
<sequence length="300" mass="32190">MIKLTLRELEIFLATARAGGVTAAADQIGLSQSAASSALGELERRLGVQLFDRVGRRLELNEHGRWLLPQAEALLAQAREIETRFNTDAPARLRLYASSTIGNRVMPELIAGFLQQAPTNRIELAIGNTADAVVAVAAFEADMGLIEGICDDARILAEPWLRDELVVVAAPGHPLANIIAPPRQLVAERWLLREPGSGTREVLSAALAPLAGSLEVALELGSSEAIKGAVRAGLGVACLSRRTVAGELERGDLCAIATPALNLTRHFYLIRARDKIPTQGMLRFRAWCMARLADEAAAPT</sequence>
<dbReference type="SUPFAM" id="SSF53850">
    <property type="entry name" value="Periplasmic binding protein-like II"/>
    <property type="match status" value="1"/>
</dbReference>
<dbReference type="Pfam" id="PF00126">
    <property type="entry name" value="HTH_1"/>
    <property type="match status" value="1"/>
</dbReference>
<feature type="domain" description="HTH lysR-type" evidence="5">
    <location>
        <begin position="4"/>
        <end position="61"/>
    </location>
</feature>
<dbReference type="PANTHER" id="PTHR30126:SF94">
    <property type="entry name" value="LYSR FAMILY TRANSCRIPTIONAL REGULATOR"/>
    <property type="match status" value="1"/>
</dbReference>
<evidence type="ECO:0000256" key="1">
    <source>
        <dbReference type="ARBA" id="ARBA00009437"/>
    </source>
</evidence>
<keyword evidence="2" id="KW-0805">Transcription regulation</keyword>
<dbReference type="InterPro" id="IPR036388">
    <property type="entry name" value="WH-like_DNA-bd_sf"/>
</dbReference>
<name>A0ABQ2PRB9_9NEIS</name>
<evidence type="ECO:0000313" key="6">
    <source>
        <dbReference type="EMBL" id="GGP27780.1"/>
    </source>
</evidence>
<dbReference type="NCBIfam" id="NF008095">
    <property type="entry name" value="PRK10837.1"/>
    <property type="match status" value="1"/>
</dbReference>
<dbReference type="InterPro" id="IPR005119">
    <property type="entry name" value="LysR_subst-bd"/>
</dbReference>
<dbReference type="Gene3D" id="3.40.190.10">
    <property type="entry name" value="Periplasmic binding protein-like II"/>
    <property type="match status" value="2"/>
</dbReference>
<dbReference type="PRINTS" id="PR00039">
    <property type="entry name" value="HTHLYSR"/>
</dbReference>
<comment type="similarity">
    <text evidence="1">Belongs to the LysR transcriptional regulatory family.</text>
</comment>
<keyword evidence="3" id="KW-0238">DNA-binding</keyword>
<comment type="caution">
    <text evidence="6">The sequence shown here is derived from an EMBL/GenBank/DDBJ whole genome shotgun (WGS) entry which is preliminary data.</text>
</comment>
<gene>
    <name evidence="6" type="ORF">GCM10010971_35990</name>
</gene>
<keyword evidence="7" id="KW-1185">Reference proteome</keyword>
<dbReference type="CDD" id="cd08420">
    <property type="entry name" value="PBP2_CysL_like"/>
    <property type="match status" value="1"/>
</dbReference>
<dbReference type="EMBL" id="BMLY01000007">
    <property type="protein sequence ID" value="GGP27780.1"/>
    <property type="molecule type" value="Genomic_DNA"/>
</dbReference>
<protein>
    <submittedName>
        <fullName evidence="6">LysR family transcriptional regulator</fullName>
    </submittedName>
</protein>
<keyword evidence="4" id="KW-0804">Transcription</keyword>
<proteinExistence type="inferred from homology"/>
<dbReference type="PANTHER" id="PTHR30126">
    <property type="entry name" value="HTH-TYPE TRANSCRIPTIONAL REGULATOR"/>
    <property type="match status" value="1"/>
</dbReference>
<evidence type="ECO:0000313" key="7">
    <source>
        <dbReference type="Proteomes" id="UP000621859"/>
    </source>
</evidence>
<evidence type="ECO:0000256" key="4">
    <source>
        <dbReference type="ARBA" id="ARBA00023163"/>
    </source>
</evidence>
<dbReference type="Pfam" id="PF03466">
    <property type="entry name" value="LysR_substrate"/>
    <property type="match status" value="1"/>
</dbReference>
<dbReference type="Gene3D" id="1.10.10.10">
    <property type="entry name" value="Winged helix-like DNA-binding domain superfamily/Winged helix DNA-binding domain"/>
    <property type="match status" value="1"/>
</dbReference>
<evidence type="ECO:0000259" key="5">
    <source>
        <dbReference type="PROSITE" id="PS50931"/>
    </source>
</evidence>
<dbReference type="SUPFAM" id="SSF46785">
    <property type="entry name" value="Winged helix' DNA-binding domain"/>
    <property type="match status" value="1"/>
</dbReference>
<dbReference type="InterPro" id="IPR036390">
    <property type="entry name" value="WH_DNA-bd_sf"/>
</dbReference>
<evidence type="ECO:0000256" key="3">
    <source>
        <dbReference type="ARBA" id="ARBA00023125"/>
    </source>
</evidence>
<dbReference type="PROSITE" id="PS50931">
    <property type="entry name" value="HTH_LYSR"/>
    <property type="match status" value="1"/>
</dbReference>